<dbReference type="InterPro" id="IPR000160">
    <property type="entry name" value="GGDEF_dom"/>
</dbReference>
<evidence type="ECO:0000259" key="6">
    <source>
        <dbReference type="PROSITE" id="PS50887"/>
    </source>
</evidence>
<protein>
    <recommendedName>
        <fullName evidence="3">diguanylate cyclase</fullName>
        <ecNumber evidence="3">2.7.7.65</ecNumber>
    </recommendedName>
</protein>
<keyword evidence="8" id="KW-1185">Reference proteome</keyword>
<evidence type="ECO:0000256" key="3">
    <source>
        <dbReference type="ARBA" id="ARBA00012528"/>
    </source>
</evidence>
<evidence type="ECO:0000256" key="5">
    <source>
        <dbReference type="SAM" id="Phobius"/>
    </source>
</evidence>
<dbReference type="RefSeq" id="WP_187669378.1">
    <property type="nucleotide sequence ID" value="NZ_CAJFCI010000014.1"/>
</dbReference>
<feature type="transmembrane region" description="Helical" evidence="5">
    <location>
        <begin position="157"/>
        <end position="179"/>
    </location>
</feature>
<evidence type="ECO:0000256" key="1">
    <source>
        <dbReference type="ARBA" id="ARBA00001946"/>
    </source>
</evidence>
<evidence type="ECO:0000256" key="2">
    <source>
        <dbReference type="ARBA" id="ARBA00004533"/>
    </source>
</evidence>
<dbReference type="SMART" id="SM00267">
    <property type="entry name" value="GGDEF"/>
    <property type="match status" value="1"/>
</dbReference>
<feature type="transmembrane region" description="Helical" evidence="5">
    <location>
        <begin position="82"/>
        <end position="101"/>
    </location>
</feature>
<name>A0A7U7EJ62_9GAMM</name>
<proteinExistence type="predicted"/>
<feature type="transmembrane region" description="Helical" evidence="5">
    <location>
        <begin position="107"/>
        <end position="124"/>
    </location>
</feature>
<comment type="cofactor">
    <cofactor evidence="1">
        <name>Mg(2+)</name>
        <dbReference type="ChEBI" id="CHEBI:18420"/>
    </cofactor>
</comment>
<dbReference type="CDD" id="cd01949">
    <property type="entry name" value="GGDEF"/>
    <property type="match status" value="1"/>
</dbReference>
<dbReference type="GO" id="GO:0052621">
    <property type="term" value="F:diguanylate cyclase activity"/>
    <property type="evidence" value="ECO:0007669"/>
    <property type="project" value="UniProtKB-EC"/>
</dbReference>
<dbReference type="EMBL" id="CAJFCI010000014">
    <property type="protein sequence ID" value="CAD5105979.1"/>
    <property type="molecule type" value="Genomic_DNA"/>
</dbReference>
<evidence type="ECO:0000313" key="7">
    <source>
        <dbReference type="EMBL" id="CAD5105979.1"/>
    </source>
</evidence>
<dbReference type="GO" id="GO:1902201">
    <property type="term" value="P:negative regulation of bacterial-type flagellum-dependent cell motility"/>
    <property type="evidence" value="ECO:0007669"/>
    <property type="project" value="TreeGrafter"/>
</dbReference>
<comment type="catalytic activity">
    <reaction evidence="4">
        <text>2 GTP = 3',3'-c-di-GMP + 2 diphosphate</text>
        <dbReference type="Rhea" id="RHEA:24898"/>
        <dbReference type="ChEBI" id="CHEBI:33019"/>
        <dbReference type="ChEBI" id="CHEBI:37565"/>
        <dbReference type="ChEBI" id="CHEBI:58805"/>
        <dbReference type="EC" id="2.7.7.65"/>
    </reaction>
</comment>
<dbReference type="SUPFAM" id="SSF55073">
    <property type="entry name" value="Nucleotide cyclase"/>
    <property type="match status" value="1"/>
</dbReference>
<dbReference type="Proteomes" id="UP000583387">
    <property type="component" value="Unassembled WGS sequence"/>
</dbReference>
<feature type="transmembrane region" description="Helical" evidence="5">
    <location>
        <begin position="51"/>
        <end position="70"/>
    </location>
</feature>
<dbReference type="FunFam" id="3.30.70.270:FF:000001">
    <property type="entry name" value="Diguanylate cyclase domain protein"/>
    <property type="match status" value="1"/>
</dbReference>
<dbReference type="Gene3D" id="3.30.70.270">
    <property type="match status" value="1"/>
</dbReference>
<dbReference type="InterPro" id="IPR029787">
    <property type="entry name" value="Nucleotide_cyclase"/>
</dbReference>
<feature type="domain" description="GGDEF" evidence="6">
    <location>
        <begin position="240"/>
        <end position="371"/>
    </location>
</feature>
<keyword evidence="5" id="KW-1133">Transmembrane helix</keyword>
<dbReference type="PROSITE" id="PS50887">
    <property type="entry name" value="GGDEF"/>
    <property type="match status" value="1"/>
</dbReference>
<gene>
    <name evidence="7" type="ORF">PSEWESI4_00238</name>
</gene>
<dbReference type="AlphaFoldDB" id="A0A7U7EJ62"/>
<evidence type="ECO:0000313" key="8">
    <source>
        <dbReference type="Proteomes" id="UP000583387"/>
    </source>
</evidence>
<dbReference type="Pfam" id="PF00990">
    <property type="entry name" value="GGDEF"/>
    <property type="match status" value="1"/>
</dbReference>
<dbReference type="GO" id="GO:0043709">
    <property type="term" value="P:cell adhesion involved in single-species biofilm formation"/>
    <property type="evidence" value="ECO:0007669"/>
    <property type="project" value="TreeGrafter"/>
</dbReference>
<dbReference type="PANTHER" id="PTHR45138:SF9">
    <property type="entry name" value="DIGUANYLATE CYCLASE DGCM-RELATED"/>
    <property type="match status" value="1"/>
</dbReference>
<dbReference type="PANTHER" id="PTHR45138">
    <property type="entry name" value="REGULATORY COMPONENTS OF SENSORY TRANSDUCTION SYSTEM"/>
    <property type="match status" value="1"/>
</dbReference>
<comment type="caution">
    <text evidence="7">The sequence shown here is derived from an EMBL/GenBank/DDBJ whole genome shotgun (WGS) entry which is preliminary data.</text>
</comment>
<comment type="subcellular location">
    <subcellularLocation>
        <location evidence="2">Cell inner membrane</location>
    </subcellularLocation>
</comment>
<organism evidence="7 8">
    <name type="scientific">Zestomonas carbonaria</name>
    <dbReference type="NCBI Taxonomy" id="2762745"/>
    <lineage>
        <taxon>Bacteria</taxon>
        <taxon>Pseudomonadati</taxon>
        <taxon>Pseudomonadota</taxon>
        <taxon>Gammaproteobacteria</taxon>
        <taxon>Pseudomonadales</taxon>
        <taxon>Pseudomonadaceae</taxon>
        <taxon>Zestomonas</taxon>
    </lineage>
</organism>
<accession>A0A7U7EJ62</accession>
<dbReference type="NCBIfam" id="TIGR00254">
    <property type="entry name" value="GGDEF"/>
    <property type="match status" value="1"/>
</dbReference>
<keyword evidence="5" id="KW-0812">Transmembrane</keyword>
<dbReference type="InterPro" id="IPR043128">
    <property type="entry name" value="Rev_trsase/Diguanyl_cyclase"/>
</dbReference>
<feature type="transmembrane region" description="Helical" evidence="5">
    <location>
        <begin position="131"/>
        <end position="151"/>
    </location>
</feature>
<dbReference type="GO" id="GO:0005886">
    <property type="term" value="C:plasma membrane"/>
    <property type="evidence" value="ECO:0007669"/>
    <property type="project" value="UniProtKB-SubCell"/>
</dbReference>
<evidence type="ECO:0000256" key="4">
    <source>
        <dbReference type="ARBA" id="ARBA00034247"/>
    </source>
</evidence>
<dbReference type="EC" id="2.7.7.65" evidence="3"/>
<feature type="transmembrane region" description="Helical" evidence="5">
    <location>
        <begin position="21"/>
        <end position="45"/>
    </location>
</feature>
<keyword evidence="5" id="KW-0472">Membrane</keyword>
<sequence>MSSGSLQVKRQALQRLLMKRFCMAVATYGLALLLFWLAVLAGLFRASLATATLYTVLVAVSQLVFFALFASGYNRRFQDASLTEPQVLVALVWLTHLLALLDSFRGPLLVFYVVILMFGVFQLPPRVFVRCAALAFAGFVGMNLWEAWAGVLADPPLALLEVCVLLLVLVWLSLFASYVQSLRQRMRQRRFALQAHQDTLRGMMRQLEDLVATDELTGLFNRRHFLRLAEREQANLEPGKQHGLALIDLDHFKQINDQHGHASGDRVLQTFAAVARACLRDGDILARYGGEEFVLLLPDTDADQFTACCERLREAFANAEPVGVAVDCLSLSVGMTLLVPGDDLDDALQRADQALYRAKRSGRNRCDATWERSGA</sequence>
<reference evidence="7 8" key="1">
    <citation type="submission" date="2020-08" db="EMBL/GenBank/DDBJ databases">
        <authorList>
            <person name="Criscuolo A."/>
        </authorList>
    </citation>
    <scope>NUCLEOTIDE SEQUENCE [LARGE SCALE GENOMIC DNA]</scope>
    <source>
        <strain evidence="7">CIP111764</strain>
    </source>
</reference>
<dbReference type="InterPro" id="IPR050469">
    <property type="entry name" value="Diguanylate_Cyclase"/>
</dbReference>